<reference evidence="2" key="1">
    <citation type="journal article" date="2012" name="Nat. Biotechnol.">
        <title>Reference genome sequence of the model plant Setaria.</title>
        <authorList>
            <person name="Bennetzen J.L."/>
            <person name="Schmutz J."/>
            <person name="Wang H."/>
            <person name="Percifield R."/>
            <person name="Hawkins J."/>
            <person name="Pontaroli A.C."/>
            <person name="Estep M."/>
            <person name="Feng L."/>
            <person name="Vaughn J.N."/>
            <person name="Grimwood J."/>
            <person name="Jenkins J."/>
            <person name="Barry K."/>
            <person name="Lindquist E."/>
            <person name="Hellsten U."/>
            <person name="Deshpande S."/>
            <person name="Wang X."/>
            <person name="Wu X."/>
            <person name="Mitros T."/>
            <person name="Triplett J."/>
            <person name="Yang X."/>
            <person name="Ye C.Y."/>
            <person name="Mauro-Herrera M."/>
            <person name="Wang L."/>
            <person name="Li P."/>
            <person name="Sharma M."/>
            <person name="Sharma R."/>
            <person name="Ronald P.C."/>
            <person name="Panaud O."/>
            <person name="Kellogg E.A."/>
            <person name="Brutnell T.P."/>
            <person name="Doust A.N."/>
            <person name="Tuskan G.A."/>
            <person name="Rokhsar D."/>
            <person name="Devos K.M."/>
        </authorList>
    </citation>
    <scope>NUCLEOTIDE SEQUENCE [LARGE SCALE GENOMIC DNA]</scope>
    <source>
        <strain evidence="2">cv. Yugu1</strain>
    </source>
</reference>
<dbReference type="Proteomes" id="UP000004995">
    <property type="component" value="Unassembled WGS sequence"/>
</dbReference>
<accession>K3YVH1</accession>
<evidence type="ECO:0000313" key="1">
    <source>
        <dbReference type="EnsemblPlants" id="KQL32062"/>
    </source>
</evidence>
<dbReference type="EnsemblPlants" id="KQL32062">
    <property type="protein sequence ID" value="KQL32062"/>
    <property type="gene ID" value="SETIT_018267mg"/>
</dbReference>
<keyword evidence="2" id="KW-1185">Reference proteome</keyword>
<dbReference type="HOGENOM" id="CLU_1211559_0_0_1"/>
<sequence>MSPVAMSCRLVFPGGRDGDDGGSRVFSDASFGLVFPGGGTASGQDSRRRFVLCLLDGMELLCFPLGSFFFRVASSAAAADLVSGWVALVLHGGLMRTVRFLCCCCSLGKCQNCVLERTGGGEKGLLRLGSLTADVRLPRTSGGLPLCVRFFVWMRGNDGGGAFWSAAMQFEEQHRQSFPRKKKKGFVVISQSRGALLEKGIHLYLFLFSFNMTLSLLAKKKTFFLFHHH</sequence>
<name>K3YVH1_SETIT</name>
<reference evidence="1" key="2">
    <citation type="submission" date="2018-08" db="UniProtKB">
        <authorList>
            <consortium name="EnsemblPlants"/>
        </authorList>
    </citation>
    <scope>IDENTIFICATION</scope>
    <source>
        <strain evidence="1">Yugu1</strain>
    </source>
</reference>
<dbReference type="InParanoid" id="K3YVH1"/>
<evidence type="ECO:0000313" key="2">
    <source>
        <dbReference type="Proteomes" id="UP000004995"/>
    </source>
</evidence>
<protein>
    <submittedName>
        <fullName evidence="1">Uncharacterized protein</fullName>
    </submittedName>
</protein>
<dbReference type="Gramene" id="KQL32062">
    <property type="protein sequence ID" value="KQL32062"/>
    <property type="gene ID" value="SETIT_018267mg"/>
</dbReference>
<dbReference type="AlphaFoldDB" id="K3YVH1"/>
<proteinExistence type="predicted"/>
<organism evidence="1 2">
    <name type="scientific">Setaria italica</name>
    <name type="common">Foxtail millet</name>
    <name type="synonym">Panicum italicum</name>
    <dbReference type="NCBI Taxonomy" id="4555"/>
    <lineage>
        <taxon>Eukaryota</taxon>
        <taxon>Viridiplantae</taxon>
        <taxon>Streptophyta</taxon>
        <taxon>Embryophyta</taxon>
        <taxon>Tracheophyta</taxon>
        <taxon>Spermatophyta</taxon>
        <taxon>Magnoliopsida</taxon>
        <taxon>Liliopsida</taxon>
        <taxon>Poales</taxon>
        <taxon>Poaceae</taxon>
        <taxon>PACMAD clade</taxon>
        <taxon>Panicoideae</taxon>
        <taxon>Panicodae</taxon>
        <taxon>Paniceae</taxon>
        <taxon>Cenchrinae</taxon>
        <taxon>Setaria</taxon>
    </lineage>
</organism>
<dbReference type="EMBL" id="AGNK02000598">
    <property type="status" value="NOT_ANNOTATED_CDS"/>
    <property type="molecule type" value="Genomic_DNA"/>
</dbReference>